<evidence type="ECO:0008006" key="3">
    <source>
        <dbReference type="Google" id="ProtNLM"/>
    </source>
</evidence>
<protein>
    <recommendedName>
        <fullName evidence="3">F-box domain-containing protein</fullName>
    </recommendedName>
</protein>
<name>A0A5M3MC93_CONPW</name>
<keyword evidence="2" id="KW-1185">Reference proteome</keyword>
<comment type="caution">
    <text evidence="1">The sequence shown here is derived from an EMBL/GenBank/DDBJ whole genome shotgun (WGS) entry which is preliminary data.</text>
</comment>
<evidence type="ECO:0000313" key="2">
    <source>
        <dbReference type="Proteomes" id="UP000053558"/>
    </source>
</evidence>
<reference evidence="2" key="1">
    <citation type="journal article" date="2012" name="Science">
        <title>The Paleozoic origin of enzymatic lignin decomposition reconstructed from 31 fungal genomes.</title>
        <authorList>
            <person name="Floudas D."/>
            <person name="Binder M."/>
            <person name="Riley R."/>
            <person name="Barry K."/>
            <person name="Blanchette R.A."/>
            <person name="Henrissat B."/>
            <person name="Martinez A.T."/>
            <person name="Otillar R."/>
            <person name="Spatafora J.W."/>
            <person name="Yadav J.S."/>
            <person name="Aerts A."/>
            <person name="Benoit I."/>
            <person name="Boyd A."/>
            <person name="Carlson A."/>
            <person name="Copeland A."/>
            <person name="Coutinho P.M."/>
            <person name="de Vries R.P."/>
            <person name="Ferreira P."/>
            <person name="Findley K."/>
            <person name="Foster B."/>
            <person name="Gaskell J."/>
            <person name="Glotzer D."/>
            <person name="Gorecki P."/>
            <person name="Heitman J."/>
            <person name="Hesse C."/>
            <person name="Hori C."/>
            <person name="Igarashi K."/>
            <person name="Jurgens J.A."/>
            <person name="Kallen N."/>
            <person name="Kersten P."/>
            <person name="Kohler A."/>
            <person name="Kuees U."/>
            <person name="Kumar T.K.A."/>
            <person name="Kuo A."/>
            <person name="LaButti K."/>
            <person name="Larrondo L.F."/>
            <person name="Lindquist E."/>
            <person name="Ling A."/>
            <person name="Lombard V."/>
            <person name="Lucas S."/>
            <person name="Lundell T."/>
            <person name="Martin R."/>
            <person name="McLaughlin D.J."/>
            <person name="Morgenstern I."/>
            <person name="Morin E."/>
            <person name="Murat C."/>
            <person name="Nagy L.G."/>
            <person name="Nolan M."/>
            <person name="Ohm R.A."/>
            <person name="Patyshakuliyeva A."/>
            <person name="Rokas A."/>
            <person name="Ruiz-Duenas F.J."/>
            <person name="Sabat G."/>
            <person name="Salamov A."/>
            <person name="Samejima M."/>
            <person name="Schmutz J."/>
            <person name="Slot J.C."/>
            <person name="St John F."/>
            <person name="Stenlid J."/>
            <person name="Sun H."/>
            <person name="Sun S."/>
            <person name="Syed K."/>
            <person name="Tsang A."/>
            <person name="Wiebenga A."/>
            <person name="Young D."/>
            <person name="Pisabarro A."/>
            <person name="Eastwood D.C."/>
            <person name="Martin F."/>
            <person name="Cullen D."/>
            <person name="Grigoriev I.V."/>
            <person name="Hibbett D.S."/>
        </authorList>
    </citation>
    <scope>NUCLEOTIDE SEQUENCE [LARGE SCALE GENOMIC DNA]</scope>
    <source>
        <strain evidence="2">RWD-64-598 SS2</strain>
    </source>
</reference>
<dbReference type="RefSeq" id="XP_007773031.1">
    <property type="nucleotide sequence ID" value="XM_007774841.1"/>
</dbReference>
<accession>A0A5M3MC93</accession>
<gene>
    <name evidence="1" type="ORF">CONPUDRAFT_146468</name>
</gene>
<dbReference type="KEGG" id="cput:CONPUDRAFT_146468"/>
<dbReference type="Proteomes" id="UP000053558">
    <property type="component" value="Unassembled WGS sequence"/>
</dbReference>
<dbReference type="OrthoDB" id="3007819at2759"/>
<proteinExistence type="predicted"/>
<dbReference type="EMBL" id="JH711585">
    <property type="protein sequence ID" value="EIW76646.1"/>
    <property type="molecule type" value="Genomic_DNA"/>
</dbReference>
<sequence>MPSHLELLPIDILSYIVFLCVEATPFEPLKTILQLLLTSRTINEALSSCPHLYACIFRERFDCAAVLRRSTGHLVPASWLALELRRRSIALLRARLARDATEQELCDDLTTLYLMCLENDGLNQIHIQGASVPSFVHRLVVQRLRQNVGDFSWPLETPAVALAAAIMALTWTRDDINKLTCEEREELLTLLRPFTMPMHEKSLSYACIKGSGGTQLSARKDLIQGDTDSGASIRHEIVSRCRGFSLSHPNLRSSAIFLTFVLKETLSIRAPHHLLPTRAAAEAVQRSGPTMEDYTAFARMKTPLVADAINIDIADDIPRKNGAHRVKDKRASRSLRHDADFFSIARNCNCCSELHSSLPSSPAYVPGTLSGLWEGSMMVSPLSSSSSAPRERTFASVPDFLSRQPWQCRFREFLPLPLKAMNEAGDPQATYWGGGVQELEVDRNLLTDLESPVKSHYVPDVRDVTKKLHEGGMRDARVKEAHEIVILGETPPEFDAAWGGFYYRGTARTADGLITLKRQPKDSGDERSGTWTFSGRIMSGQTFVGTWHSGCDTDEPCKVEGIFSLSKPGK</sequence>
<organism evidence="1 2">
    <name type="scientific">Coniophora puteana (strain RWD-64-598)</name>
    <name type="common">Brown rot fungus</name>
    <dbReference type="NCBI Taxonomy" id="741705"/>
    <lineage>
        <taxon>Eukaryota</taxon>
        <taxon>Fungi</taxon>
        <taxon>Dikarya</taxon>
        <taxon>Basidiomycota</taxon>
        <taxon>Agaricomycotina</taxon>
        <taxon>Agaricomycetes</taxon>
        <taxon>Agaricomycetidae</taxon>
        <taxon>Boletales</taxon>
        <taxon>Coniophorineae</taxon>
        <taxon>Coniophoraceae</taxon>
        <taxon>Coniophora</taxon>
    </lineage>
</organism>
<dbReference type="GeneID" id="19202208"/>
<dbReference type="OMA" id="GTWIFEG"/>
<evidence type="ECO:0000313" key="1">
    <source>
        <dbReference type="EMBL" id="EIW76646.1"/>
    </source>
</evidence>
<dbReference type="AlphaFoldDB" id="A0A5M3MC93"/>